<gene>
    <name evidence="2" type="ORF">A8L45_21470</name>
</gene>
<feature type="transmembrane region" description="Helical" evidence="1">
    <location>
        <begin position="39"/>
        <end position="58"/>
    </location>
</feature>
<feature type="transmembrane region" description="Helical" evidence="1">
    <location>
        <begin position="78"/>
        <end position="100"/>
    </location>
</feature>
<dbReference type="EMBL" id="LYBM01000061">
    <property type="protein sequence ID" value="ODA29872.1"/>
    <property type="molecule type" value="Genomic_DNA"/>
</dbReference>
<dbReference type="RefSeq" id="WP_068905404.1">
    <property type="nucleotide sequence ID" value="NZ_JBHUIF010000013.1"/>
</dbReference>
<feature type="transmembrane region" description="Helical" evidence="1">
    <location>
        <begin position="127"/>
        <end position="157"/>
    </location>
</feature>
<evidence type="ECO:0000313" key="2">
    <source>
        <dbReference type="EMBL" id="ODA29872.1"/>
    </source>
</evidence>
<dbReference type="OrthoDB" id="7064013at2"/>
<keyword evidence="3" id="KW-1185">Reference proteome</keyword>
<keyword evidence="1" id="KW-0472">Membrane</keyword>
<name>A0A1C3E9F8_9GAMM</name>
<proteinExistence type="predicted"/>
<evidence type="ECO:0000256" key="1">
    <source>
        <dbReference type="SAM" id="Phobius"/>
    </source>
</evidence>
<evidence type="ECO:0000313" key="3">
    <source>
        <dbReference type="Proteomes" id="UP000094936"/>
    </source>
</evidence>
<accession>A0A1C3E9F8</accession>
<protein>
    <submittedName>
        <fullName evidence="2">Uncharacterized protein</fullName>
    </submittedName>
</protein>
<keyword evidence="1" id="KW-0812">Transmembrane</keyword>
<dbReference type="Proteomes" id="UP000094936">
    <property type="component" value="Unassembled WGS sequence"/>
</dbReference>
<comment type="caution">
    <text evidence="2">The sequence shown here is derived from an EMBL/GenBank/DDBJ whole genome shotgun (WGS) entry which is preliminary data.</text>
</comment>
<organism evidence="2 3">
    <name type="scientific">Veronia pacifica</name>
    <dbReference type="NCBI Taxonomy" id="1080227"/>
    <lineage>
        <taxon>Bacteria</taxon>
        <taxon>Pseudomonadati</taxon>
        <taxon>Pseudomonadota</taxon>
        <taxon>Gammaproteobacteria</taxon>
        <taxon>Vibrionales</taxon>
        <taxon>Vibrionaceae</taxon>
        <taxon>Veronia</taxon>
    </lineage>
</organism>
<sequence length="161" mass="18942">MFEEETKVQVTKEIVLERYKFIIEKQKYLDSLLHKNMDFYLKVITAIMGIFFSSASIYKNKPEIISLDSLTLMLELTSILTIFVSSVILLMTASIACSWFDYRKDEVKILDQVDGSYKREMPKKRNFWLWHESIFAFALSIIIGFFVFVICNVEYFIGLVK</sequence>
<reference evidence="2 3" key="1">
    <citation type="submission" date="2016-05" db="EMBL/GenBank/DDBJ databases">
        <title>Genomic Taxonomy of the Vibrionaceae.</title>
        <authorList>
            <person name="Gomez-Gil B."/>
            <person name="Enciso-Ibarra J."/>
        </authorList>
    </citation>
    <scope>NUCLEOTIDE SEQUENCE [LARGE SCALE GENOMIC DNA]</scope>
    <source>
        <strain evidence="2 3">CAIM 1920</strain>
    </source>
</reference>
<keyword evidence="1" id="KW-1133">Transmembrane helix</keyword>
<dbReference type="AlphaFoldDB" id="A0A1C3E9F8"/>